<dbReference type="Pfam" id="PF02826">
    <property type="entry name" value="2-Hacid_dh_C"/>
    <property type="match status" value="1"/>
</dbReference>
<accession>A0A6A6ZU41</accession>
<gene>
    <name evidence="8" type="ORF">CC86DRAFT_354719</name>
</gene>
<dbReference type="InterPro" id="IPR029752">
    <property type="entry name" value="D-isomer_DH_CS1"/>
</dbReference>
<evidence type="ECO:0000259" key="6">
    <source>
        <dbReference type="Pfam" id="PF00389"/>
    </source>
</evidence>
<dbReference type="SUPFAM" id="SSF52283">
    <property type="entry name" value="Formate/glycerate dehydrogenase catalytic domain-like"/>
    <property type="match status" value="1"/>
</dbReference>
<dbReference type="InterPro" id="IPR036291">
    <property type="entry name" value="NAD(P)-bd_dom_sf"/>
</dbReference>
<reference evidence="8" key="1">
    <citation type="journal article" date="2020" name="Stud. Mycol.">
        <title>101 Dothideomycetes genomes: a test case for predicting lifestyles and emergence of pathogens.</title>
        <authorList>
            <person name="Haridas S."/>
            <person name="Albert R."/>
            <person name="Binder M."/>
            <person name="Bloem J."/>
            <person name="Labutti K."/>
            <person name="Salamov A."/>
            <person name="Andreopoulos B."/>
            <person name="Baker S."/>
            <person name="Barry K."/>
            <person name="Bills G."/>
            <person name="Bluhm B."/>
            <person name="Cannon C."/>
            <person name="Castanera R."/>
            <person name="Culley D."/>
            <person name="Daum C."/>
            <person name="Ezra D."/>
            <person name="Gonzalez J."/>
            <person name="Henrissat B."/>
            <person name="Kuo A."/>
            <person name="Liang C."/>
            <person name="Lipzen A."/>
            <person name="Lutzoni F."/>
            <person name="Magnuson J."/>
            <person name="Mondo S."/>
            <person name="Nolan M."/>
            <person name="Ohm R."/>
            <person name="Pangilinan J."/>
            <person name="Park H.-J."/>
            <person name="Ramirez L."/>
            <person name="Alfaro M."/>
            <person name="Sun H."/>
            <person name="Tritt A."/>
            <person name="Yoshinaga Y."/>
            <person name="Zwiers L.-H."/>
            <person name="Turgeon B."/>
            <person name="Goodwin S."/>
            <person name="Spatafora J."/>
            <person name="Crous P."/>
            <person name="Grigoriev I."/>
        </authorList>
    </citation>
    <scope>NUCLEOTIDE SEQUENCE</scope>
    <source>
        <strain evidence="8">CBS 113818</strain>
    </source>
</reference>
<dbReference type="Gene3D" id="3.40.50.720">
    <property type="entry name" value="NAD(P)-binding Rossmann-like Domain"/>
    <property type="match status" value="2"/>
</dbReference>
<evidence type="ECO:0000256" key="4">
    <source>
        <dbReference type="ARBA" id="ARBA00023027"/>
    </source>
</evidence>
<keyword evidence="3 5" id="KW-0560">Oxidoreductase</keyword>
<dbReference type="FunFam" id="3.40.50.720:FF:000203">
    <property type="entry name" value="D-3-phosphoglycerate dehydrogenase (SerA)"/>
    <property type="match status" value="1"/>
</dbReference>
<dbReference type="PROSITE" id="PS00065">
    <property type="entry name" value="D_2_HYDROXYACID_DH_1"/>
    <property type="match status" value="1"/>
</dbReference>
<keyword evidence="2" id="KW-0028">Amino-acid biosynthesis</keyword>
<dbReference type="Pfam" id="PF00389">
    <property type="entry name" value="2-Hacid_dh"/>
    <property type="match status" value="1"/>
</dbReference>
<proteinExistence type="inferred from homology"/>
<name>A0A6A6ZU41_9PLEO</name>
<dbReference type="EMBL" id="MU006230">
    <property type="protein sequence ID" value="KAF2824572.1"/>
    <property type="molecule type" value="Genomic_DNA"/>
</dbReference>
<comment type="similarity">
    <text evidence="1 5">Belongs to the D-isomer specific 2-hydroxyacid dehydrogenase family.</text>
</comment>
<keyword evidence="4" id="KW-0520">NAD</keyword>
<feature type="domain" description="D-isomer specific 2-hydroxyacid dehydrogenase catalytic" evidence="6">
    <location>
        <begin position="50"/>
        <end position="325"/>
    </location>
</feature>
<dbReference type="PANTHER" id="PTHR42789:SF1">
    <property type="entry name" value="D-ISOMER SPECIFIC 2-HYDROXYACID DEHYDROGENASE FAMILY PROTEIN (AFU_ORTHOLOGUE AFUA_6G10090)"/>
    <property type="match status" value="1"/>
</dbReference>
<dbReference type="AlphaFoldDB" id="A0A6A6ZU41"/>
<evidence type="ECO:0000313" key="8">
    <source>
        <dbReference type="EMBL" id="KAF2824572.1"/>
    </source>
</evidence>
<dbReference type="InterPro" id="IPR006140">
    <property type="entry name" value="D-isomer_DH_NAD-bd"/>
</dbReference>
<evidence type="ECO:0000313" key="9">
    <source>
        <dbReference type="Proteomes" id="UP000799424"/>
    </source>
</evidence>
<dbReference type="OrthoDB" id="298012at2759"/>
<feature type="domain" description="D-isomer specific 2-hydroxyacid dehydrogenase NAD-binding" evidence="7">
    <location>
        <begin position="124"/>
        <end position="303"/>
    </location>
</feature>
<evidence type="ECO:0000256" key="2">
    <source>
        <dbReference type="ARBA" id="ARBA00022605"/>
    </source>
</evidence>
<dbReference type="GO" id="GO:0008652">
    <property type="term" value="P:amino acid biosynthetic process"/>
    <property type="evidence" value="ECO:0007669"/>
    <property type="project" value="UniProtKB-KW"/>
</dbReference>
<keyword evidence="9" id="KW-1185">Reference proteome</keyword>
<dbReference type="GO" id="GO:0051287">
    <property type="term" value="F:NAD binding"/>
    <property type="evidence" value="ECO:0007669"/>
    <property type="project" value="InterPro"/>
</dbReference>
<organism evidence="8 9">
    <name type="scientific">Ophiobolus disseminans</name>
    <dbReference type="NCBI Taxonomy" id="1469910"/>
    <lineage>
        <taxon>Eukaryota</taxon>
        <taxon>Fungi</taxon>
        <taxon>Dikarya</taxon>
        <taxon>Ascomycota</taxon>
        <taxon>Pezizomycotina</taxon>
        <taxon>Dothideomycetes</taxon>
        <taxon>Pleosporomycetidae</taxon>
        <taxon>Pleosporales</taxon>
        <taxon>Pleosporineae</taxon>
        <taxon>Phaeosphaeriaceae</taxon>
        <taxon>Ophiobolus</taxon>
    </lineage>
</organism>
<dbReference type="Proteomes" id="UP000799424">
    <property type="component" value="Unassembled WGS sequence"/>
</dbReference>
<dbReference type="SUPFAM" id="SSF51735">
    <property type="entry name" value="NAD(P)-binding Rossmann-fold domains"/>
    <property type="match status" value="1"/>
</dbReference>
<evidence type="ECO:0000259" key="7">
    <source>
        <dbReference type="Pfam" id="PF02826"/>
    </source>
</evidence>
<evidence type="ECO:0000256" key="5">
    <source>
        <dbReference type="RuleBase" id="RU003719"/>
    </source>
</evidence>
<evidence type="ECO:0000256" key="3">
    <source>
        <dbReference type="ARBA" id="ARBA00023002"/>
    </source>
</evidence>
<protein>
    <submittedName>
        <fullName evidence="8">D-3-phosphoglycerate dehydrogenase-like protein</fullName>
    </submittedName>
</protein>
<dbReference type="GO" id="GO:0016616">
    <property type="term" value="F:oxidoreductase activity, acting on the CH-OH group of donors, NAD or NADP as acceptor"/>
    <property type="evidence" value="ECO:0007669"/>
    <property type="project" value="InterPro"/>
</dbReference>
<dbReference type="InterPro" id="IPR006139">
    <property type="entry name" value="D-isomer_2_OHA_DH_cat_dom"/>
</dbReference>
<sequence>MAPSRIEPVYSPVEFITGTSTKKHNIYLLENFPPQAVRHCQSLFRTVLPDDPDIKNWQQNADAILVREKTISAEDIKGARKLRAIGKQGTGIDTIDQNACDKRGIPILNTPGVNAQSVAELVLSMTMAVARQLREISVKQAAGLEVRKEHCCGTTLVGKTIGIVGMGNIGTAVARMFRGAFGASVYACDPFATTDAWADIPHTRVEAWEAMLPHIDVLTLHVPLNGETRGMVDLARMKKMRQHAILINVARGGIVNEDDLVEALEQDILFGAGLDCHEAEPPTLGRYERLWATGKVISTPHIGATTAETQVLTATCAINNVHKYLSVP</sequence>
<dbReference type="InterPro" id="IPR050857">
    <property type="entry name" value="D-2-hydroxyacid_DH"/>
</dbReference>
<dbReference type="PANTHER" id="PTHR42789">
    <property type="entry name" value="D-ISOMER SPECIFIC 2-HYDROXYACID DEHYDROGENASE FAMILY PROTEIN (AFU_ORTHOLOGUE AFUA_6G10090)"/>
    <property type="match status" value="1"/>
</dbReference>
<evidence type="ECO:0000256" key="1">
    <source>
        <dbReference type="ARBA" id="ARBA00005854"/>
    </source>
</evidence>